<name>A0AAN6UGV5_9PEZI</name>
<reference evidence="1" key="1">
    <citation type="journal article" date="2023" name="Mol. Phylogenet. Evol.">
        <title>Genome-scale phylogeny and comparative genomics of the fungal order Sordariales.</title>
        <authorList>
            <person name="Hensen N."/>
            <person name="Bonometti L."/>
            <person name="Westerberg I."/>
            <person name="Brannstrom I.O."/>
            <person name="Guillou S."/>
            <person name="Cros-Aarteil S."/>
            <person name="Calhoun S."/>
            <person name="Haridas S."/>
            <person name="Kuo A."/>
            <person name="Mondo S."/>
            <person name="Pangilinan J."/>
            <person name="Riley R."/>
            <person name="LaButti K."/>
            <person name="Andreopoulos B."/>
            <person name="Lipzen A."/>
            <person name="Chen C."/>
            <person name="Yan M."/>
            <person name="Daum C."/>
            <person name="Ng V."/>
            <person name="Clum A."/>
            <person name="Steindorff A."/>
            <person name="Ohm R.A."/>
            <person name="Martin F."/>
            <person name="Silar P."/>
            <person name="Natvig D.O."/>
            <person name="Lalanne C."/>
            <person name="Gautier V."/>
            <person name="Ament-Velasquez S.L."/>
            <person name="Kruys A."/>
            <person name="Hutchinson M.I."/>
            <person name="Powell A.J."/>
            <person name="Barry K."/>
            <person name="Miller A.N."/>
            <person name="Grigoriev I.V."/>
            <person name="Debuchy R."/>
            <person name="Gladieux P."/>
            <person name="Hiltunen Thoren M."/>
            <person name="Johannesson H."/>
        </authorList>
    </citation>
    <scope>NUCLEOTIDE SEQUENCE</scope>
    <source>
        <strain evidence="1">CBS 123565</strain>
    </source>
</reference>
<organism evidence="1 2">
    <name type="scientific">Trichocladium antarcticum</name>
    <dbReference type="NCBI Taxonomy" id="1450529"/>
    <lineage>
        <taxon>Eukaryota</taxon>
        <taxon>Fungi</taxon>
        <taxon>Dikarya</taxon>
        <taxon>Ascomycota</taxon>
        <taxon>Pezizomycotina</taxon>
        <taxon>Sordariomycetes</taxon>
        <taxon>Sordariomycetidae</taxon>
        <taxon>Sordariales</taxon>
        <taxon>Chaetomiaceae</taxon>
        <taxon>Trichocladium</taxon>
    </lineage>
</organism>
<protein>
    <submittedName>
        <fullName evidence="1">Uncharacterized protein</fullName>
    </submittedName>
</protein>
<keyword evidence="2" id="KW-1185">Reference proteome</keyword>
<evidence type="ECO:0000313" key="1">
    <source>
        <dbReference type="EMBL" id="KAK4132479.1"/>
    </source>
</evidence>
<dbReference type="EMBL" id="MU853417">
    <property type="protein sequence ID" value="KAK4132479.1"/>
    <property type="molecule type" value="Genomic_DNA"/>
</dbReference>
<sequence>MTPDAVPTLPVPLAGLVKHIAQHPETPMVELLAPYRKYEAHLRQAFAQDAGNELLRGAHVNVLPLFTDDVSSVKIRARQLEREPEEEKAKYIMPLPAKVRRPDGSPAVVQSVKAFQRNFNVFSESSLVELDWNNVVAAGSSVVNCLVPVPEGYAGSKRSLREFYHEKFCPASDVDLFLYGLTEAQAIEKIKAIETRVRDALLTETTVVRTKHAVTICSQYPTRHIQVALKHSLVGRLARRP</sequence>
<dbReference type="AlphaFoldDB" id="A0AAN6UGV5"/>
<reference evidence="1" key="2">
    <citation type="submission" date="2023-05" db="EMBL/GenBank/DDBJ databases">
        <authorList>
            <consortium name="Lawrence Berkeley National Laboratory"/>
            <person name="Steindorff A."/>
            <person name="Hensen N."/>
            <person name="Bonometti L."/>
            <person name="Westerberg I."/>
            <person name="Brannstrom I.O."/>
            <person name="Guillou S."/>
            <person name="Cros-Aarteil S."/>
            <person name="Calhoun S."/>
            <person name="Haridas S."/>
            <person name="Kuo A."/>
            <person name="Mondo S."/>
            <person name="Pangilinan J."/>
            <person name="Riley R."/>
            <person name="Labutti K."/>
            <person name="Andreopoulos B."/>
            <person name="Lipzen A."/>
            <person name="Chen C."/>
            <person name="Yanf M."/>
            <person name="Daum C."/>
            <person name="Ng V."/>
            <person name="Clum A."/>
            <person name="Ohm R."/>
            <person name="Martin F."/>
            <person name="Silar P."/>
            <person name="Natvig D."/>
            <person name="Lalanne C."/>
            <person name="Gautier V."/>
            <person name="Ament-Velasquez S.L."/>
            <person name="Kruys A."/>
            <person name="Hutchinson M.I."/>
            <person name="Powell A.J."/>
            <person name="Barry K."/>
            <person name="Miller A.N."/>
            <person name="Grigoriev I.V."/>
            <person name="Debuchy R."/>
            <person name="Gladieux P."/>
            <person name="Thoren M.H."/>
            <person name="Johannesson H."/>
        </authorList>
    </citation>
    <scope>NUCLEOTIDE SEQUENCE</scope>
    <source>
        <strain evidence="1">CBS 123565</strain>
    </source>
</reference>
<evidence type="ECO:0000313" key="2">
    <source>
        <dbReference type="Proteomes" id="UP001304895"/>
    </source>
</evidence>
<accession>A0AAN6UGV5</accession>
<dbReference type="Proteomes" id="UP001304895">
    <property type="component" value="Unassembled WGS sequence"/>
</dbReference>
<proteinExistence type="predicted"/>
<gene>
    <name evidence="1" type="ORF">BT67DRAFT_79189</name>
</gene>
<comment type="caution">
    <text evidence="1">The sequence shown here is derived from an EMBL/GenBank/DDBJ whole genome shotgun (WGS) entry which is preliminary data.</text>
</comment>